<name>A0A177B3K3_9BILA</name>
<evidence type="ECO:0000313" key="2">
    <source>
        <dbReference type="EMBL" id="OAF68806.1"/>
    </source>
</evidence>
<accession>A0A177B3K3</accession>
<evidence type="ECO:0000256" key="1">
    <source>
        <dbReference type="SAM" id="Coils"/>
    </source>
</evidence>
<feature type="coiled-coil region" evidence="1">
    <location>
        <begin position="111"/>
        <end position="149"/>
    </location>
</feature>
<comment type="caution">
    <text evidence="2">The sequence shown here is derived from an EMBL/GenBank/DDBJ whole genome shotgun (WGS) entry which is preliminary data.</text>
</comment>
<sequence>MEENETNRIKIIAALSDFNETISNFQQTINNKIQILKNSYIHKMSNNVENDEKMANNIQHIQLKCNRLDIVFQKLLLKIEYQKTNYIEKITRKKLLNKIMCNIIYSQNLMDKKYQQKITELEEKCNFLLKKLNSKNQEKKKKCNQTESENTCNKTHSCIVNVKTIKKKKEKCTKKNLNHPTPRNQISEIENELTQIKRKYKSLQNRGKELDRQHYLRKKINEPQKYVSYKIKYENCENTNTRSISMAPNQ</sequence>
<gene>
    <name evidence="2" type="ORF">A3Q56_03454</name>
</gene>
<keyword evidence="3" id="KW-1185">Reference proteome</keyword>
<protein>
    <submittedName>
        <fullName evidence="2">Uncharacterized protein</fullName>
    </submittedName>
</protein>
<dbReference type="AlphaFoldDB" id="A0A177B3K3"/>
<proteinExistence type="predicted"/>
<reference evidence="2 3" key="1">
    <citation type="submission" date="2016-04" db="EMBL/GenBank/DDBJ databases">
        <title>The genome of Intoshia linei affirms orthonectids as highly simplified spiralians.</title>
        <authorList>
            <person name="Mikhailov K.V."/>
            <person name="Slusarev G.S."/>
            <person name="Nikitin M.A."/>
            <person name="Logacheva M.D."/>
            <person name="Penin A."/>
            <person name="Aleoshin V."/>
            <person name="Panchin Y.V."/>
        </authorList>
    </citation>
    <scope>NUCLEOTIDE SEQUENCE [LARGE SCALE GENOMIC DNA]</scope>
    <source>
        <strain evidence="2">Intl2013</strain>
        <tissue evidence="2">Whole animal</tissue>
    </source>
</reference>
<dbReference type="Proteomes" id="UP000078046">
    <property type="component" value="Unassembled WGS sequence"/>
</dbReference>
<evidence type="ECO:0000313" key="3">
    <source>
        <dbReference type="Proteomes" id="UP000078046"/>
    </source>
</evidence>
<keyword evidence="1" id="KW-0175">Coiled coil</keyword>
<dbReference type="EMBL" id="LWCA01000384">
    <property type="protein sequence ID" value="OAF68806.1"/>
    <property type="molecule type" value="Genomic_DNA"/>
</dbReference>
<feature type="coiled-coil region" evidence="1">
    <location>
        <begin position="186"/>
        <end position="213"/>
    </location>
</feature>
<organism evidence="2 3">
    <name type="scientific">Intoshia linei</name>
    <dbReference type="NCBI Taxonomy" id="1819745"/>
    <lineage>
        <taxon>Eukaryota</taxon>
        <taxon>Metazoa</taxon>
        <taxon>Spiralia</taxon>
        <taxon>Lophotrochozoa</taxon>
        <taxon>Mesozoa</taxon>
        <taxon>Orthonectida</taxon>
        <taxon>Rhopaluridae</taxon>
        <taxon>Intoshia</taxon>
    </lineage>
</organism>